<feature type="compositionally biased region" description="Gly residues" evidence="1">
    <location>
        <begin position="85"/>
        <end position="95"/>
    </location>
</feature>
<keyword evidence="3" id="KW-1185">Reference proteome</keyword>
<organism evidence="2 3">
    <name type="scientific">Thalassolituus maritimus</name>
    <dbReference type="NCBI Taxonomy" id="484498"/>
    <lineage>
        <taxon>Bacteria</taxon>
        <taxon>Pseudomonadati</taxon>
        <taxon>Pseudomonadota</taxon>
        <taxon>Gammaproteobacteria</taxon>
        <taxon>Oceanospirillales</taxon>
        <taxon>Oceanospirillaceae</taxon>
        <taxon>Thalassolituus</taxon>
    </lineage>
</organism>
<protein>
    <submittedName>
        <fullName evidence="2">Uncharacterized protein</fullName>
    </submittedName>
</protein>
<comment type="caution">
    <text evidence="2">The sequence shown here is derived from an EMBL/GenBank/DDBJ whole genome shotgun (WGS) entry which is preliminary data.</text>
</comment>
<proteinExistence type="predicted"/>
<reference evidence="2 3" key="1">
    <citation type="submission" date="2024-04" db="EMBL/GenBank/DDBJ databases">
        <title>Draft genome sequence of Thalassolituus maritimus NBRC 116585.</title>
        <authorList>
            <person name="Miyakawa T."/>
            <person name="Kusuya Y."/>
            <person name="Miura T."/>
        </authorList>
    </citation>
    <scope>NUCLEOTIDE SEQUENCE [LARGE SCALE GENOMIC DNA]</scope>
    <source>
        <strain evidence="2 3">5NW40-0001</strain>
    </source>
</reference>
<dbReference type="Proteomes" id="UP001481413">
    <property type="component" value="Unassembled WGS sequence"/>
</dbReference>
<sequence length="821" mass="83343">MTRGVIQATAVKGNLIMNYEKIPFTASLLAMAITLTACGGGSSSNNNQEETPETPQAPVVDETPNQQEPEPEPEPLPTYSLNMDGGDGAEGGRGGNVYLYRRGTGGAIRVSSEATLDPATAADVSIPEVTVDTGSNPLVVTGDLTIDIDNTAPAVGQVYFYDGSLYIYDGAMTDAEVPEPELGTEATVVTGISIAEDATLTFSSSTNSTLSVDFDDDVINSGTITTINTESDTTLQLTIGARVYEGSGDVVQPGSPFFLFADLIINNGTVTTKGDAETGAEGGSGYIRLLGGAVANHGSLIAEGFDNATGTAGYGSSVELSGFVVVNSGSIDASSGVGANEGTIGGGYVSLQGSFAIANTGSIDVSGEDGVADADSYGGAGGYIGIFLSPVSVELATSEIEDEELNEISQELIELYGDDVAPFILNTGSLNAEGGAGAGTGDGGEGGSVGFTIEENGGYYGPRIAIEEVSEEEEIEPAPPALVEITGQVSLDGGSAGVDGYSGASGGSIYVYQNAHIESTNDLHISGITEFNMSGGNGTTNEGGEGGYLNVDTNAYFYSEEELEDDQTLDGPSVVFNTNINANGGNVTASEGGEGSYIDAATGGYVEIDAYSGTEIGGEVDFNSAVEINSGSVAGSASDVYVEYTYFEVEATNDVMVAGSINGRGSDVTITPAAESSDSYIGGEGAYIYLESEQGDVSLSADIDVSGGNSPTDGGEGGSIYIEAADGLVAITGSVTSNGGDAEIAIEDSVGGNSGEIYLNSYLAFDTPNLYTIPTSFSLNGGAGAEAGESRAIYGWNSDLEVDECLGGVCPEEEPEEVIAD</sequence>
<dbReference type="EMBL" id="BAABWH010000002">
    <property type="protein sequence ID" value="GAA6144664.1"/>
    <property type="molecule type" value="Genomic_DNA"/>
</dbReference>
<evidence type="ECO:0000313" key="3">
    <source>
        <dbReference type="Proteomes" id="UP001481413"/>
    </source>
</evidence>
<evidence type="ECO:0000313" key="2">
    <source>
        <dbReference type="EMBL" id="GAA6144664.1"/>
    </source>
</evidence>
<feature type="region of interest" description="Disordered" evidence="1">
    <location>
        <begin position="41"/>
        <end position="95"/>
    </location>
</feature>
<accession>A0ABP9ZX06</accession>
<evidence type="ECO:0000256" key="1">
    <source>
        <dbReference type="SAM" id="MobiDB-lite"/>
    </source>
</evidence>
<gene>
    <name evidence="2" type="ORF">NBRC116585_07810</name>
</gene>
<name>A0ABP9ZX06_9GAMM</name>